<keyword evidence="4" id="KW-1185">Reference proteome</keyword>
<dbReference type="Gene3D" id="3.40.50.2000">
    <property type="entry name" value="Glycogen Phosphorylase B"/>
    <property type="match status" value="2"/>
</dbReference>
<dbReference type="InterPro" id="IPR003331">
    <property type="entry name" value="UDP_GlcNAc_Epimerase_2_dom"/>
</dbReference>
<sequence length="376" mass="43154">MLKVMTLVGTRPELIKMSRVIAELDSQVEHLLVHSGQNYDYELNQVFFDDLEIRKPDIFLNISRDSVAQAIADVITKADEVFEQFKPDALMLYGDTNTCLAVIAAKRRKIPVFHMEAGNRCFDQRVPEELNRKVVDHLSDINMVLTEHARRYLLAEGIRPETIIKTGSHMREILNYYKSKIDASRVLDECKLRKKEYFIVSSHREENVDSPENLRELIASIEALAEQYNYPVYFSTHPRTCKRIESYINRPVHPLIQFASPLGFLDYVKLQQEAFCILSDSGTITEEASILNLPAVTIRNAHERPEGMDVGTLIMSGLGKERILEAVKVVTSQHNAECRVIPPVDDYQSENVSKQIVRIVVSYVDYINRTVWRKAL</sequence>
<evidence type="ECO:0000313" key="4">
    <source>
        <dbReference type="Proteomes" id="UP000032430"/>
    </source>
</evidence>
<evidence type="ECO:0000259" key="2">
    <source>
        <dbReference type="Pfam" id="PF02350"/>
    </source>
</evidence>
<dbReference type="AlphaFoldDB" id="A0A098G428"/>
<comment type="similarity">
    <text evidence="1">Belongs to the UDP-N-acetylglucosamine 2-epimerase family.</text>
</comment>
<dbReference type="NCBIfam" id="TIGR00236">
    <property type="entry name" value="wecB"/>
    <property type="match status" value="1"/>
</dbReference>
<evidence type="ECO:0000313" key="3">
    <source>
        <dbReference type="EMBL" id="CEG56240.1"/>
    </source>
</evidence>
<proteinExistence type="inferred from homology"/>
<dbReference type="STRING" id="1212491.LFA_0793"/>
<dbReference type="EMBL" id="LN614827">
    <property type="protein sequence ID" value="CEG56240.1"/>
    <property type="molecule type" value="Genomic_DNA"/>
</dbReference>
<gene>
    <name evidence="3" type="primary">wbjD</name>
    <name evidence="3" type="ORF">LFA_0793</name>
</gene>
<feature type="domain" description="UDP-N-acetylglucosamine 2-epimerase" evidence="2">
    <location>
        <begin position="25"/>
        <end position="360"/>
    </location>
</feature>
<organism evidence="3 4">
    <name type="scientific">Legionella fallonii LLAP-10</name>
    <dbReference type="NCBI Taxonomy" id="1212491"/>
    <lineage>
        <taxon>Bacteria</taxon>
        <taxon>Pseudomonadati</taxon>
        <taxon>Pseudomonadota</taxon>
        <taxon>Gammaproteobacteria</taxon>
        <taxon>Legionellales</taxon>
        <taxon>Legionellaceae</taxon>
        <taxon>Legionella</taxon>
    </lineage>
</organism>
<dbReference type="PANTHER" id="PTHR43174">
    <property type="entry name" value="UDP-N-ACETYLGLUCOSAMINE 2-EPIMERASE"/>
    <property type="match status" value="1"/>
</dbReference>
<dbReference type="RefSeq" id="WP_045094946.1">
    <property type="nucleotide sequence ID" value="NZ_LN614827.1"/>
</dbReference>
<accession>A0A098G428</accession>
<protein>
    <submittedName>
        <fullName evidence="3">UDP-2-acetamido-2,6-dideoxy-beta-L-talose 2-epimerase WbjD</fullName>
    </submittedName>
</protein>
<dbReference type="SUPFAM" id="SSF53756">
    <property type="entry name" value="UDP-Glycosyltransferase/glycogen phosphorylase"/>
    <property type="match status" value="1"/>
</dbReference>
<dbReference type="GO" id="GO:0016853">
    <property type="term" value="F:isomerase activity"/>
    <property type="evidence" value="ECO:0007669"/>
    <property type="project" value="UniProtKB-KW"/>
</dbReference>
<dbReference type="InterPro" id="IPR029767">
    <property type="entry name" value="WecB-like"/>
</dbReference>
<dbReference type="OrthoDB" id="9803238at2"/>
<reference evidence="4" key="1">
    <citation type="submission" date="2014-09" db="EMBL/GenBank/DDBJ databases">
        <authorList>
            <person name="Gomez-Valero L."/>
        </authorList>
    </citation>
    <scope>NUCLEOTIDE SEQUENCE [LARGE SCALE GENOMIC DNA]</scope>
    <source>
        <strain evidence="4">ATCC700992</strain>
    </source>
</reference>
<dbReference type="CDD" id="cd03786">
    <property type="entry name" value="GTB_UDP-GlcNAc_2-Epimerase"/>
    <property type="match status" value="1"/>
</dbReference>
<evidence type="ECO:0000256" key="1">
    <source>
        <dbReference type="RuleBase" id="RU003513"/>
    </source>
</evidence>
<dbReference type="Pfam" id="PF02350">
    <property type="entry name" value="Epimerase_2"/>
    <property type="match status" value="1"/>
</dbReference>
<dbReference type="KEGG" id="lfa:LFA_0793"/>
<dbReference type="PANTHER" id="PTHR43174:SF1">
    <property type="entry name" value="UDP-N-ACETYLGLUCOSAMINE 2-EPIMERASE"/>
    <property type="match status" value="1"/>
</dbReference>
<dbReference type="HOGENOM" id="CLU_041674_0_0_6"/>
<dbReference type="Proteomes" id="UP000032430">
    <property type="component" value="Chromosome I"/>
</dbReference>
<keyword evidence="1" id="KW-0413">Isomerase</keyword>
<name>A0A098G428_9GAMM</name>